<keyword evidence="7" id="KW-0139">CF(1)</keyword>
<evidence type="ECO:0000256" key="7">
    <source>
        <dbReference type="HAMAP-Rule" id="MF_01416"/>
    </source>
</evidence>
<dbReference type="EMBL" id="BAAARY010000007">
    <property type="protein sequence ID" value="GAA2522073.1"/>
    <property type="molecule type" value="Genomic_DNA"/>
</dbReference>
<accession>A0ABN3NIR1</accession>
<dbReference type="NCBIfam" id="NF009967">
    <property type="entry name" value="PRK13430.1"/>
    <property type="match status" value="1"/>
</dbReference>
<evidence type="ECO:0000256" key="5">
    <source>
        <dbReference type="ARBA" id="ARBA00023136"/>
    </source>
</evidence>
<dbReference type="InterPro" id="IPR000711">
    <property type="entry name" value="ATPase_OSCP/dsu"/>
</dbReference>
<evidence type="ECO:0000256" key="6">
    <source>
        <dbReference type="ARBA" id="ARBA00023310"/>
    </source>
</evidence>
<keyword evidence="9" id="KW-1185">Reference proteome</keyword>
<dbReference type="PRINTS" id="PR00125">
    <property type="entry name" value="ATPASEDELTA"/>
</dbReference>
<reference evidence="8 9" key="1">
    <citation type="journal article" date="2019" name="Int. J. Syst. Evol. Microbiol.">
        <title>The Global Catalogue of Microorganisms (GCM) 10K type strain sequencing project: providing services to taxonomists for standard genome sequencing and annotation.</title>
        <authorList>
            <consortium name="The Broad Institute Genomics Platform"/>
            <consortium name="The Broad Institute Genome Sequencing Center for Infectious Disease"/>
            <person name="Wu L."/>
            <person name="Ma J."/>
        </authorList>
    </citation>
    <scope>NUCLEOTIDE SEQUENCE [LARGE SCALE GENOMIC DNA]</scope>
    <source>
        <strain evidence="8 9">JCM 3367</strain>
    </source>
</reference>
<evidence type="ECO:0000256" key="2">
    <source>
        <dbReference type="ARBA" id="ARBA00022448"/>
    </source>
</evidence>
<evidence type="ECO:0000313" key="8">
    <source>
        <dbReference type="EMBL" id="GAA2522073.1"/>
    </source>
</evidence>
<evidence type="ECO:0000313" key="9">
    <source>
        <dbReference type="Proteomes" id="UP001499978"/>
    </source>
</evidence>
<keyword evidence="2 7" id="KW-0813">Transport</keyword>
<dbReference type="PANTHER" id="PTHR11910">
    <property type="entry name" value="ATP SYNTHASE DELTA CHAIN"/>
    <property type="match status" value="1"/>
</dbReference>
<sequence length="272" mass="28539">MSAVSRESYAAAGERLAAYAAGAPAEAVAATAEEILSLASLLAGEPRLRRALSDPAREGQDRAGLLRSVFAGKVGAATIDLLSALVVGRWSSAELLNAVERIGVDALLAAADLGGELAEVEDELFRFGQVVDGSPELASTVSDSSALPERRIALVHSLLVGKARPVTVRLAELAVRGFGGRNFAAGLSRLVELTAERRERQVAYVTVASPLSELAQGRLATALSGIYGREMSLRFTIDPRILGGISVQVGSDLYDGTVARRFVDTRNALVAR</sequence>
<keyword evidence="6 7" id="KW-0066">ATP synthesis</keyword>
<organism evidence="8 9">
    <name type="scientific">Pilimelia columellifera subsp. columellifera</name>
    <dbReference type="NCBI Taxonomy" id="706583"/>
    <lineage>
        <taxon>Bacteria</taxon>
        <taxon>Bacillati</taxon>
        <taxon>Actinomycetota</taxon>
        <taxon>Actinomycetes</taxon>
        <taxon>Micromonosporales</taxon>
        <taxon>Micromonosporaceae</taxon>
        <taxon>Pilimelia</taxon>
    </lineage>
</organism>
<proteinExistence type="inferred from homology"/>
<keyword evidence="5 7" id="KW-0472">Membrane</keyword>
<keyword evidence="3 7" id="KW-0375">Hydrogen ion transport</keyword>
<comment type="subcellular location">
    <subcellularLocation>
        <location evidence="7">Cell membrane</location>
        <topology evidence="7">Peripheral membrane protein</topology>
    </subcellularLocation>
    <subcellularLocation>
        <location evidence="1">Membrane</location>
    </subcellularLocation>
</comment>
<evidence type="ECO:0000256" key="1">
    <source>
        <dbReference type="ARBA" id="ARBA00004370"/>
    </source>
</evidence>
<protein>
    <recommendedName>
        <fullName evidence="7">ATP synthase subunit delta</fullName>
    </recommendedName>
    <alternativeName>
        <fullName evidence="7">ATP synthase F(1) sector subunit delta</fullName>
    </alternativeName>
    <alternativeName>
        <fullName evidence="7">F-type ATPase subunit delta</fullName>
        <shortName evidence="7">F-ATPase subunit delta</shortName>
    </alternativeName>
</protein>
<evidence type="ECO:0000256" key="3">
    <source>
        <dbReference type="ARBA" id="ARBA00022781"/>
    </source>
</evidence>
<dbReference type="Proteomes" id="UP001499978">
    <property type="component" value="Unassembled WGS sequence"/>
</dbReference>
<dbReference type="HAMAP" id="MF_01416">
    <property type="entry name" value="ATP_synth_delta_bact"/>
    <property type="match status" value="1"/>
</dbReference>
<comment type="caution">
    <text evidence="8">The sequence shown here is derived from an EMBL/GenBank/DDBJ whole genome shotgun (WGS) entry which is preliminary data.</text>
</comment>
<dbReference type="Pfam" id="PF00213">
    <property type="entry name" value="OSCP"/>
    <property type="match status" value="1"/>
</dbReference>
<gene>
    <name evidence="7" type="primary">atpH</name>
    <name evidence="8" type="ORF">GCM10010201_20010</name>
</gene>
<evidence type="ECO:0000256" key="4">
    <source>
        <dbReference type="ARBA" id="ARBA00023065"/>
    </source>
</evidence>
<comment type="function">
    <text evidence="7">F(1)F(0) ATP synthase produces ATP from ADP in the presence of a proton or sodium gradient. F-type ATPases consist of two structural domains, F(1) containing the extramembraneous catalytic core and F(0) containing the membrane proton channel, linked together by a central stalk and a peripheral stalk. During catalysis, ATP synthesis in the catalytic domain of F(1) is coupled via a rotary mechanism of the central stalk subunits to proton translocation.</text>
</comment>
<name>A0ABN3NIR1_9ACTN</name>
<comment type="function">
    <text evidence="7">This protein is part of the stalk that links CF(0) to CF(1). It either transmits conformational changes from CF(0) to CF(1) or is implicated in proton conduction.</text>
</comment>
<keyword evidence="7" id="KW-1003">Cell membrane</keyword>
<comment type="similarity">
    <text evidence="7">Belongs to the ATPase delta chain family.</text>
</comment>
<keyword evidence="4 7" id="KW-0406">Ion transport</keyword>